<dbReference type="GO" id="GO:0005782">
    <property type="term" value="C:peroxisomal matrix"/>
    <property type="evidence" value="ECO:0007669"/>
    <property type="project" value="UniProtKB-SubCell"/>
</dbReference>
<dbReference type="Pfam" id="PF02776">
    <property type="entry name" value="TPP_enzyme_N"/>
    <property type="match status" value="1"/>
</dbReference>
<evidence type="ECO:0000256" key="6">
    <source>
        <dbReference type="ARBA" id="ARBA00022842"/>
    </source>
</evidence>
<dbReference type="SUPFAM" id="SSF52467">
    <property type="entry name" value="DHS-like NAD/FAD-binding domain"/>
    <property type="match status" value="1"/>
</dbReference>
<dbReference type="EC" id="4.1.2.63" evidence="12"/>
<dbReference type="InterPro" id="IPR012001">
    <property type="entry name" value="Thiamin_PyroP_enz_TPP-bd_dom"/>
</dbReference>
<sequence length="593" mass="63372">MPSLTGAQIIARTLGDLDVNVVFGIVGIPVVEIAEEALNLGIKYIGFRNEQAASYAASAYGYLTGRPGVCLVVGGPGVLHAIAGVGNSFANAFPLLLLAGSSESHLTSRGAFQELDAISLLTPHTKLSLRPASPDLIPPAIANAYRSSFYGRPGTGFVDFPADLIQGVFGEQDGIPNAKNVALPPKGGAEKDRILEAVRLLKGAKAPLVVVGKGSAYAKGEVMIRELIEKTSIHFLPTPMGKGVLPDSHPSNAASARSTALKLADVVLVLGARLNWILHFGEAPKWNPNARIIQVDISHDEIGRNQGDASLGLVGDIAVITEQLLDALNGWRWDTRVSDYTQRISESKRKNEAMAASKAKVDKLPMTYERSFSIIKTVLDRLSPPHEGGIVYVSEGANTMDISRSIFSVEHPRLRLDAGTYATMGIGMGYAIAAHAAYNNSKFPLSTKKKIVALEGDSAFGFSAMEVETMARYQMDVLIFVINNGGVYHGDSADGDEWLKLQRATAEGSTYKGGGLRSWSLGWEVGYEKIAEACGGKGFLVRTPKELERATEEGFRANVPVVVNVIIEAGQSTKLEFGWQASTKKPTASPAKL</sequence>
<comment type="catalytic activity">
    <reaction evidence="11">
        <text>an (R)-2-hydroxy-long-chain-fatty acyl-CoA = a long-chain fatty aldehyde + formyl-CoA</text>
        <dbReference type="Rhea" id="RHEA:67444"/>
        <dbReference type="ChEBI" id="CHEBI:17176"/>
        <dbReference type="ChEBI" id="CHEBI:57376"/>
        <dbReference type="ChEBI" id="CHEBI:170012"/>
        <dbReference type="EC" id="4.1.2.63"/>
    </reaction>
    <physiologicalReaction direction="left-to-right" evidence="11">
        <dbReference type="Rhea" id="RHEA:67445"/>
    </physiologicalReaction>
</comment>
<evidence type="ECO:0000256" key="8">
    <source>
        <dbReference type="ARBA" id="ARBA00023140"/>
    </source>
</evidence>
<comment type="catalytic activity">
    <reaction evidence="10">
        <text>a 2-hydroxy-3-methyl fatty acyl-CoA = a 2-methyl-branched fatty aldehyde + formyl-CoA</text>
        <dbReference type="Rhea" id="RHEA:25375"/>
        <dbReference type="ChEBI" id="CHEBI:49188"/>
        <dbReference type="ChEBI" id="CHEBI:57376"/>
        <dbReference type="ChEBI" id="CHEBI:58783"/>
        <dbReference type="EC" id="4.1.2.63"/>
    </reaction>
    <physiologicalReaction direction="left-to-right" evidence="10">
        <dbReference type="Rhea" id="RHEA:25376"/>
    </physiologicalReaction>
</comment>
<evidence type="ECO:0000256" key="2">
    <source>
        <dbReference type="ARBA" id="ARBA00001964"/>
    </source>
</evidence>
<evidence type="ECO:0000256" key="11">
    <source>
        <dbReference type="ARBA" id="ARBA00044454"/>
    </source>
</evidence>
<dbReference type="Pfam" id="PF02775">
    <property type="entry name" value="TPP_enzyme_C"/>
    <property type="match status" value="1"/>
</dbReference>
<accession>A0A9P8I069</accession>
<evidence type="ECO:0000256" key="14">
    <source>
        <dbReference type="ARBA" id="ARBA00070390"/>
    </source>
</evidence>
<name>A0A9P8I069_9PEZI</name>
<dbReference type="InterPro" id="IPR029035">
    <property type="entry name" value="DHS-like_NAD/FAD-binding_dom"/>
</dbReference>
<evidence type="ECO:0000313" key="19">
    <source>
        <dbReference type="EMBL" id="KAH0536003.1"/>
    </source>
</evidence>
<dbReference type="PANTHER" id="PTHR43710:SF2">
    <property type="entry name" value="2-HYDROXYACYL-COA LYASE 1"/>
    <property type="match status" value="1"/>
</dbReference>
<dbReference type="GO" id="GO:0106359">
    <property type="term" value="F:2-hydroxyacyl-CoA lyase activity"/>
    <property type="evidence" value="ECO:0007669"/>
    <property type="project" value="UniProtKB-EC"/>
</dbReference>
<feature type="domain" description="Thiamine pyrophosphate enzyme TPP-binding" evidence="17">
    <location>
        <begin position="396"/>
        <end position="565"/>
    </location>
</feature>
<evidence type="ECO:0000256" key="4">
    <source>
        <dbReference type="ARBA" id="ARBA00007812"/>
    </source>
</evidence>
<feature type="domain" description="Thiamine pyrophosphate enzyme central" evidence="16">
    <location>
        <begin position="196"/>
        <end position="324"/>
    </location>
</feature>
<protein>
    <recommendedName>
        <fullName evidence="14">2-hydroxyacyl-CoA lyase</fullName>
        <ecNumber evidence="12">4.1.2.63</ecNumber>
    </recommendedName>
</protein>
<dbReference type="Gene3D" id="3.40.50.1220">
    <property type="entry name" value="TPP-binding domain"/>
    <property type="match status" value="1"/>
</dbReference>
<dbReference type="GO" id="GO:0000287">
    <property type="term" value="F:magnesium ion binding"/>
    <property type="evidence" value="ECO:0007669"/>
    <property type="project" value="InterPro"/>
</dbReference>
<dbReference type="InterPro" id="IPR029061">
    <property type="entry name" value="THDP-binding"/>
</dbReference>
<keyword evidence="7 15" id="KW-0786">Thiamine pyrophosphate</keyword>
<evidence type="ECO:0000256" key="7">
    <source>
        <dbReference type="ARBA" id="ARBA00023052"/>
    </source>
</evidence>
<keyword evidence="6" id="KW-0460">Magnesium</keyword>
<evidence type="ECO:0000259" key="18">
    <source>
        <dbReference type="Pfam" id="PF02776"/>
    </source>
</evidence>
<dbReference type="Pfam" id="PF00205">
    <property type="entry name" value="TPP_enzyme_M"/>
    <property type="match status" value="1"/>
</dbReference>
<dbReference type="EMBL" id="JAGHQL010000247">
    <property type="protein sequence ID" value="KAH0536003.1"/>
    <property type="molecule type" value="Genomic_DNA"/>
</dbReference>
<comment type="similarity">
    <text evidence="4 15">Belongs to the TPP enzyme family.</text>
</comment>
<evidence type="ECO:0000313" key="20">
    <source>
        <dbReference type="Proteomes" id="UP000698800"/>
    </source>
</evidence>
<evidence type="ECO:0000256" key="3">
    <source>
        <dbReference type="ARBA" id="ARBA00004253"/>
    </source>
</evidence>
<evidence type="ECO:0000256" key="15">
    <source>
        <dbReference type="RuleBase" id="RU362132"/>
    </source>
</evidence>
<dbReference type="CDD" id="cd02004">
    <property type="entry name" value="TPP_BZL_OCoD_HPCL"/>
    <property type="match status" value="1"/>
</dbReference>
<dbReference type="InterPro" id="IPR011766">
    <property type="entry name" value="TPP_enzyme_TPP-bd"/>
</dbReference>
<dbReference type="OrthoDB" id="10006023at2759"/>
<keyword evidence="20" id="KW-1185">Reference proteome</keyword>
<comment type="cofactor">
    <cofactor evidence="2">
        <name>thiamine diphosphate</name>
        <dbReference type="ChEBI" id="CHEBI:58937"/>
    </cofactor>
</comment>
<evidence type="ECO:0000256" key="10">
    <source>
        <dbReference type="ARBA" id="ARBA00044451"/>
    </source>
</evidence>
<dbReference type="SUPFAM" id="SSF52518">
    <property type="entry name" value="Thiamin diphosphate-binding fold (THDP-binding)"/>
    <property type="match status" value="2"/>
</dbReference>
<evidence type="ECO:0000259" key="17">
    <source>
        <dbReference type="Pfam" id="PF02775"/>
    </source>
</evidence>
<evidence type="ECO:0000256" key="1">
    <source>
        <dbReference type="ARBA" id="ARBA00001946"/>
    </source>
</evidence>
<feature type="domain" description="Thiamine pyrophosphate enzyme N-terminal TPP-binding" evidence="18">
    <location>
        <begin position="5"/>
        <end position="119"/>
    </location>
</feature>
<gene>
    <name evidence="19" type="ORF">FGG08_007102</name>
</gene>
<comment type="caution">
    <text evidence="19">The sequence shown here is derived from an EMBL/GenBank/DDBJ whole genome shotgun (WGS) entry which is preliminary data.</text>
</comment>
<evidence type="ECO:0000256" key="5">
    <source>
        <dbReference type="ARBA" id="ARBA00022723"/>
    </source>
</evidence>
<evidence type="ECO:0000256" key="9">
    <source>
        <dbReference type="ARBA" id="ARBA00023239"/>
    </source>
</evidence>
<comment type="function">
    <text evidence="13">Catalyzes a carbon-carbon cleavage reaction; cleaves a 2-hydroxy-3-methylacyl-CoA into formyl-CoA and a 2-methyl-branched fatty aldehyde.</text>
</comment>
<evidence type="ECO:0000256" key="13">
    <source>
        <dbReference type="ARBA" id="ARBA00059692"/>
    </source>
</evidence>
<dbReference type="GO" id="GO:0001561">
    <property type="term" value="P:fatty acid alpha-oxidation"/>
    <property type="evidence" value="ECO:0007669"/>
    <property type="project" value="TreeGrafter"/>
</dbReference>
<keyword evidence="9" id="KW-0456">Lyase</keyword>
<dbReference type="FunFam" id="3.40.50.1220:FF:000006">
    <property type="entry name" value="2-hydroxyacyl-CoA lyase 1"/>
    <property type="match status" value="1"/>
</dbReference>
<evidence type="ECO:0000259" key="16">
    <source>
        <dbReference type="Pfam" id="PF00205"/>
    </source>
</evidence>
<dbReference type="AlphaFoldDB" id="A0A9P8I069"/>
<dbReference type="CDD" id="cd07035">
    <property type="entry name" value="TPP_PYR_POX_like"/>
    <property type="match status" value="1"/>
</dbReference>
<comment type="cofactor">
    <cofactor evidence="1">
        <name>Mg(2+)</name>
        <dbReference type="ChEBI" id="CHEBI:18420"/>
    </cofactor>
</comment>
<keyword evidence="5" id="KW-0479">Metal-binding</keyword>
<comment type="subcellular location">
    <subcellularLocation>
        <location evidence="3">Peroxisome matrix</location>
    </subcellularLocation>
</comment>
<dbReference type="GO" id="GO:0030976">
    <property type="term" value="F:thiamine pyrophosphate binding"/>
    <property type="evidence" value="ECO:0007669"/>
    <property type="project" value="InterPro"/>
</dbReference>
<dbReference type="FunFam" id="3.40.50.970:FF:000071">
    <property type="entry name" value="2-hydroxyphytanoyl-CoA lyase, putative"/>
    <property type="match status" value="1"/>
</dbReference>
<dbReference type="InterPro" id="IPR012000">
    <property type="entry name" value="Thiamin_PyroP_enz_cen_dom"/>
</dbReference>
<evidence type="ECO:0000256" key="12">
    <source>
        <dbReference type="ARBA" id="ARBA00044518"/>
    </source>
</evidence>
<dbReference type="Proteomes" id="UP000698800">
    <property type="component" value="Unassembled WGS sequence"/>
</dbReference>
<dbReference type="PANTHER" id="PTHR43710">
    <property type="entry name" value="2-HYDROXYACYL-COA LYASE"/>
    <property type="match status" value="1"/>
</dbReference>
<proteinExistence type="inferred from homology"/>
<keyword evidence="8" id="KW-0576">Peroxisome</keyword>
<dbReference type="FunFam" id="3.40.50.970:FF:000054">
    <property type="entry name" value="Putative 2-hydroxyphytanoyl-CoA lyase"/>
    <property type="match status" value="1"/>
</dbReference>
<reference evidence="19" key="1">
    <citation type="submission" date="2021-03" db="EMBL/GenBank/DDBJ databases">
        <title>Comparative genomics and phylogenomic investigation of the class Geoglossomycetes provide insights into ecological specialization and systematics.</title>
        <authorList>
            <person name="Melie T."/>
            <person name="Pirro S."/>
            <person name="Miller A.N."/>
            <person name="Quandt A."/>
        </authorList>
    </citation>
    <scope>NUCLEOTIDE SEQUENCE</scope>
    <source>
        <strain evidence="19">GBOQ0MN5Z8</strain>
    </source>
</reference>
<organism evidence="19 20">
    <name type="scientific">Glutinoglossum americanum</name>
    <dbReference type="NCBI Taxonomy" id="1670608"/>
    <lineage>
        <taxon>Eukaryota</taxon>
        <taxon>Fungi</taxon>
        <taxon>Dikarya</taxon>
        <taxon>Ascomycota</taxon>
        <taxon>Pezizomycotina</taxon>
        <taxon>Geoglossomycetes</taxon>
        <taxon>Geoglossales</taxon>
        <taxon>Geoglossaceae</taxon>
        <taxon>Glutinoglossum</taxon>
    </lineage>
</organism>
<dbReference type="InterPro" id="IPR045025">
    <property type="entry name" value="HACL1-like"/>
</dbReference>
<dbReference type="Gene3D" id="3.40.50.970">
    <property type="match status" value="2"/>
</dbReference>